<dbReference type="RefSeq" id="WP_147926096.1">
    <property type="nucleotide sequence ID" value="NZ_VKAC01000005.1"/>
</dbReference>
<protein>
    <submittedName>
        <fullName evidence="3">Endonuclease/exonuclease/phosphatase family protein</fullName>
    </submittedName>
</protein>
<keyword evidence="3" id="KW-0378">Hydrolase</keyword>
<keyword evidence="1" id="KW-1133">Transmembrane helix</keyword>
<name>A0A5C8ZGU5_9ACTN</name>
<keyword evidence="3" id="KW-0269">Exonuclease</keyword>
<keyword evidence="1" id="KW-0472">Membrane</keyword>
<dbReference type="Gene3D" id="3.60.10.10">
    <property type="entry name" value="Endonuclease/exonuclease/phosphatase"/>
    <property type="match status" value="1"/>
</dbReference>
<feature type="domain" description="Endonuclease/exonuclease/phosphatase" evidence="2">
    <location>
        <begin position="112"/>
        <end position="307"/>
    </location>
</feature>
<evidence type="ECO:0000313" key="3">
    <source>
        <dbReference type="EMBL" id="TXR56303.1"/>
    </source>
</evidence>
<dbReference type="GO" id="GO:0004519">
    <property type="term" value="F:endonuclease activity"/>
    <property type="evidence" value="ECO:0007669"/>
    <property type="project" value="UniProtKB-KW"/>
</dbReference>
<feature type="transmembrane region" description="Helical" evidence="1">
    <location>
        <begin position="40"/>
        <end position="63"/>
    </location>
</feature>
<accession>A0A5C8ZGU5</accession>
<reference evidence="3 4" key="1">
    <citation type="submission" date="2019-07" db="EMBL/GenBank/DDBJ databases">
        <title>Quadrisphaera sp. strain DD2A genome sequencing and assembly.</title>
        <authorList>
            <person name="Kim I."/>
        </authorList>
    </citation>
    <scope>NUCLEOTIDE SEQUENCE [LARGE SCALE GENOMIC DNA]</scope>
    <source>
        <strain evidence="3 4">DD2A</strain>
    </source>
</reference>
<evidence type="ECO:0000259" key="2">
    <source>
        <dbReference type="Pfam" id="PF03372"/>
    </source>
</evidence>
<keyword evidence="3" id="KW-0540">Nuclease</keyword>
<keyword evidence="4" id="KW-1185">Reference proteome</keyword>
<dbReference type="OrthoDB" id="2340043at2"/>
<sequence length="328" mass="34425">MRRATTWAWASSVAVVVVAAALFAAPRVGAERWQVIAAALPARGALGVAFALALVVVVVLLVRRTWSPRVAVPVAVALAVATGLHLPVMLERGVVGEPVAAPATGQLRVLEWNTNGDLVTPDVVAQLAAEQAADVVVLPQVELHSGSDYRRAFAAAGVTLMRVNRHSATTQVAVWMAPQLARHYASEPGPDPVKTVELHSDTPSLPTVLALHAPWPVGGRLAGWREDVDWVASECSSGDPVLVAGDFNASTDDFGGPSLGQCEDAATLRRSAGVGTWRTHLPSLVAMPIDHVMVTPSVGTVTSFTVLSNEDWSGARHRPTMTVVARGG</sequence>
<keyword evidence="1" id="KW-0812">Transmembrane</keyword>
<dbReference type="GO" id="GO:0004527">
    <property type="term" value="F:exonuclease activity"/>
    <property type="evidence" value="ECO:0007669"/>
    <property type="project" value="UniProtKB-KW"/>
</dbReference>
<feature type="transmembrane region" description="Helical" evidence="1">
    <location>
        <begin position="70"/>
        <end position="90"/>
    </location>
</feature>
<dbReference type="Proteomes" id="UP000321234">
    <property type="component" value="Unassembled WGS sequence"/>
</dbReference>
<dbReference type="EMBL" id="VKAC01000005">
    <property type="protein sequence ID" value="TXR56303.1"/>
    <property type="molecule type" value="Genomic_DNA"/>
</dbReference>
<dbReference type="InterPro" id="IPR036691">
    <property type="entry name" value="Endo/exonu/phosph_ase_sf"/>
</dbReference>
<comment type="caution">
    <text evidence="3">The sequence shown here is derived from an EMBL/GenBank/DDBJ whole genome shotgun (WGS) entry which is preliminary data.</text>
</comment>
<dbReference type="InterPro" id="IPR005135">
    <property type="entry name" value="Endo/exonuclease/phosphatase"/>
</dbReference>
<evidence type="ECO:0000256" key="1">
    <source>
        <dbReference type="SAM" id="Phobius"/>
    </source>
</evidence>
<dbReference type="SUPFAM" id="SSF56219">
    <property type="entry name" value="DNase I-like"/>
    <property type="match status" value="1"/>
</dbReference>
<evidence type="ECO:0000313" key="4">
    <source>
        <dbReference type="Proteomes" id="UP000321234"/>
    </source>
</evidence>
<gene>
    <name evidence="3" type="ORF">FMM08_09285</name>
</gene>
<proteinExistence type="predicted"/>
<organism evidence="3 4">
    <name type="scientific">Quadrisphaera setariae</name>
    <dbReference type="NCBI Taxonomy" id="2593304"/>
    <lineage>
        <taxon>Bacteria</taxon>
        <taxon>Bacillati</taxon>
        <taxon>Actinomycetota</taxon>
        <taxon>Actinomycetes</taxon>
        <taxon>Kineosporiales</taxon>
        <taxon>Kineosporiaceae</taxon>
        <taxon>Quadrisphaera</taxon>
    </lineage>
</organism>
<dbReference type="AlphaFoldDB" id="A0A5C8ZGU5"/>
<keyword evidence="3" id="KW-0255">Endonuclease</keyword>
<dbReference type="Pfam" id="PF03372">
    <property type="entry name" value="Exo_endo_phos"/>
    <property type="match status" value="1"/>
</dbReference>